<keyword evidence="2" id="KW-0805">Transcription regulation</keyword>
<keyword evidence="1" id="KW-0889">Transcription antitermination</keyword>
<evidence type="ECO:0000259" key="4">
    <source>
        <dbReference type="SMART" id="SM00738"/>
    </source>
</evidence>
<feature type="domain" description="NusG-like N-terminal" evidence="4">
    <location>
        <begin position="6"/>
        <end position="104"/>
    </location>
</feature>
<dbReference type="PANTHER" id="PTHR30265:SF4">
    <property type="entry name" value="KOW MOTIF FAMILY PROTEIN, EXPRESSED"/>
    <property type="match status" value="1"/>
</dbReference>
<gene>
    <name evidence="5" type="ORF">ACFSTE_16485</name>
</gene>
<accession>A0ABW5NC38</accession>
<evidence type="ECO:0000256" key="3">
    <source>
        <dbReference type="ARBA" id="ARBA00023163"/>
    </source>
</evidence>
<evidence type="ECO:0000256" key="1">
    <source>
        <dbReference type="ARBA" id="ARBA00022814"/>
    </source>
</evidence>
<dbReference type="Gene3D" id="3.30.70.940">
    <property type="entry name" value="NusG, N-terminal domain"/>
    <property type="match status" value="1"/>
</dbReference>
<dbReference type="PANTHER" id="PTHR30265">
    <property type="entry name" value="RHO-INTERACTING TRANSCRIPTION TERMINATION FACTOR NUSG"/>
    <property type="match status" value="1"/>
</dbReference>
<evidence type="ECO:0000256" key="2">
    <source>
        <dbReference type="ARBA" id="ARBA00023015"/>
    </source>
</evidence>
<dbReference type="SUPFAM" id="SSF82679">
    <property type="entry name" value="N-utilization substance G protein NusG, N-terminal domain"/>
    <property type="match status" value="1"/>
</dbReference>
<protein>
    <submittedName>
        <fullName evidence="5">UpxY family transcription antiterminator</fullName>
    </submittedName>
</protein>
<dbReference type="CDD" id="cd09895">
    <property type="entry name" value="NGN_SP_UpxY"/>
    <property type="match status" value="1"/>
</dbReference>
<reference evidence="6" key="1">
    <citation type="journal article" date="2019" name="Int. J. Syst. Evol. Microbiol.">
        <title>The Global Catalogue of Microorganisms (GCM) 10K type strain sequencing project: providing services to taxonomists for standard genome sequencing and annotation.</title>
        <authorList>
            <consortium name="The Broad Institute Genomics Platform"/>
            <consortium name="The Broad Institute Genome Sequencing Center for Infectious Disease"/>
            <person name="Wu L."/>
            <person name="Ma J."/>
        </authorList>
    </citation>
    <scope>NUCLEOTIDE SEQUENCE [LARGE SCALE GENOMIC DNA]</scope>
    <source>
        <strain evidence="6">KCTC 42423</strain>
    </source>
</reference>
<dbReference type="InterPro" id="IPR036735">
    <property type="entry name" value="NGN_dom_sf"/>
</dbReference>
<keyword evidence="6" id="KW-1185">Reference proteome</keyword>
<evidence type="ECO:0000313" key="5">
    <source>
        <dbReference type="EMBL" id="MFD2592439.1"/>
    </source>
</evidence>
<dbReference type="RefSeq" id="WP_378254448.1">
    <property type="nucleotide sequence ID" value="NZ_JBHSJV010000001.1"/>
</dbReference>
<proteinExistence type="predicted"/>
<dbReference type="InterPro" id="IPR006645">
    <property type="entry name" value="NGN-like_dom"/>
</dbReference>
<dbReference type="InterPro" id="IPR043425">
    <property type="entry name" value="NusG-like"/>
</dbReference>
<sequence>MNKPIKSGWYVLYVRSRHEKKVEKLLKENQIKAYLPLIKTIRKWSDRTKTVELPLFPSYVFVYINSSMDFYKTLSIEGTGACIRFGSDYAIVKENEIKKIKLLTSTEEITNIEKKLDMPKVGEIKTIEQGPLCGLECEIVKTNNENKIVVRIDSIQQNITATIPSYYLSSSLCVN</sequence>
<evidence type="ECO:0000313" key="6">
    <source>
        <dbReference type="Proteomes" id="UP001597459"/>
    </source>
</evidence>
<dbReference type="Proteomes" id="UP001597459">
    <property type="component" value="Unassembled WGS sequence"/>
</dbReference>
<dbReference type="EMBL" id="JBHULX010000039">
    <property type="protein sequence ID" value="MFD2592439.1"/>
    <property type="molecule type" value="Genomic_DNA"/>
</dbReference>
<organism evidence="5 6">
    <name type="scientific">Aquimarina hainanensis</name>
    <dbReference type="NCBI Taxonomy" id="1578017"/>
    <lineage>
        <taxon>Bacteria</taxon>
        <taxon>Pseudomonadati</taxon>
        <taxon>Bacteroidota</taxon>
        <taxon>Flavobacteriia</taxon>
        <taxon>Flavobacteriales</taxon>
        <taxon>Flavobacteriaceae</taxon>
        <taxon>Aquimarina</taxon>
    </lineage>
</organism>
<keyword evidence="3" id="KW-0804">Transcription</keyword>
<comment type="caution">
    <text evidence="5">The sequence shown here is derived from an EMBL/GenBank/DDBJ whole genome shotgun (WGS) entry which is preliminary data.</text>
</comment>
<dbReference type="Pfam" id="PF02357">
    <property type="entry name" value="NusG"/>
    <property type="match status" value="1"/>
</dbReference>
<dbReference type="NCBIfam" id="NF033644">
    <property type="entry name" value="antiterm_UpxY"/>
    <property type="match status" value="1"/>
</dbReference>
<dbReference type="SMART" id="SM00738">
    <property type="entry name" value="NGN"/>
    <property type="match status" value="1"/>
</dbReference>
<name>A0ABW5NC38_9FLAO</name>